<dbReference type="InterPro" id="IPR046341">
    <property type="entry name" value="SET_dom_sf"/>
</dbReference>
<dbReference type="PANTHER" id="PTHR13271:SF34">
    <property type="entry name" value="N-LYSINE METHYLTRANSFERASE SETD6"/>
    <property type="match status" value="1"/>
</dbReference>
<dbReference type="Proteomes" id="UP000094565">
    <property type="component" value="Chromosome 1"/>
</dbReference>
<dbReference type="EMBL" id="CP014584">
    <property type="protein sequence ID" value="ANZ74455.1"/>
    <property type="molecule type" value="Genomic_DNA"/>
</dbReference>
<evidence type="ECO:0000313" key="5">
    <source>
        <dbReference type="EMBL" id="ANZ74455.1"/>
    </source>
</evidence>
<dbReference type="InterPro" id="IPR036464">
    <property type="entry name" value="Rubisco_LSMT_subst-bd_sf"/>
</dbReference>
<accession>A0A1B2J973</accession>
<feature type="compositionally biased region" description="Acidic residues" evidence="4">
    <location>
        <begin position="288"/>
        <end position="300"/>
    </location>
</feature>
<feature type="compositionally biased region" description="Acidic residues" evidence="4">
    <location>
        <begin position="251"/>
        <end position="281"/>
    </location>
</feature>
<dbReference type="CDD" id="cd10527">
    <property type="entry name" value="SET_LSMT"/>
    <property type="match status" value="1"/>
</dbReference>
<dbReference type="GO" id="GO:0032259">
    <property type="term" value="P:methylation"/>
    <property type="evidence" value="ECO:0007669"/>
    <property type="project" value="UniProtKB-KW"/>
</dbReference>
<feature type="region of interest" description="Disordered" evidence="4">
    <location>
        <begin position="433"/>
        <end position="463"/>
    </location>
</feature>
<keyword evidence="3" id="KW-0949">S-adenosyl-L-methionine</keyword>
<evidence type="ECO:0000256" key="2">
    <source>
        <dbReference type="ARBA" id="ARBA00022679"/>
    </source>
</evidence>
<feature type="region of interest" description="Disordered" evidence="4">
    <location>
        <begin position="482"/>
        <end position="503"/>
    </location>
</feature>
<dbReference type="PANTHER" id="PTHR13271">
    <property type="entry name" value="UNCHARACTERIZED PUTATIVE METHYLTRANSFERASE"/>
    <property type="match status" value="1"/>
</dbReference>
<feature type="compositionally biased region" description="Basic and acidic residues" evidence="4">
    <location>
        <begin position="446"/>
        <end position="463"/>
    </location>
</feature>
<gene>
    <name evidence="5" type="primary">RKM3</name>
    <name evidence="5" type="ORF">ATY40_BA7500909</name>
</gene>
<proteinExistence type="predicted"/>
<dbReference type="GO" id="GO:0016279">
    <property type="term" value="F:protein-lysine N-methyltransferase activity"/>
    <property type="evidence" value="ECO:0007669"/>
    <property type="project" value="TreeGrafter"/>
</dbReference>
<evidence type="ECO:0000256" key="1">
    <source>
        <dbReference type="ARBA" id="ARBA00022603"/>
    </source>
</evidence>
<evidence type="ECO:0000313" key="6">
    <source>
        <dbReference type="Proteomes" id="UP000094565"/>
    </source>
</evidence>
<dbReference type="SUPFAM" id="SSF82199">
    <property type="entry name" value="SET domain"/>
    <property type="match status" value="2"/>
</dbReference>
<evidence type="ECO:0000256" key="4">
    <source>
        <dbReference type="SAM" id="MobiDB-lite"/>
    </source>
</evidence>
<keyword evidence="6" id="KW-1185">Reference proteome</keyword>
<dbReference type="GO" id="GO:0005634">
    <property type="term" value="C:nucleus"/>
    <property type="evidence" value="ECO:0007669"/>
    <property type="project" value="TreeGrafter"/>
</dbReference>
<feature type="region of interest" description="Disordered" evidence="4">
    <location>
        <begin position="245"/>
        <end position="300"/>
    </location>
</feature>
<dbReference type="InterPro" id="IPR050600">
    <property type="entry name" value="SETD3_SETD6_MTase"/>
</dbReference>
<dbReference type="AlphaFoldDB" id="A0A1B2J973"/>
<reference evidence="5 6" key="1">
    <citation type="submission" date="2016-02" db="EMBL/GenBank/DDBJ databases">
        <title>Comparative genomic and transcriptomic foundation for Pichia pastoris.</title>
        <authorList>
            <person name="Love K.R."/>
            <person name="Shah K.A."/>
            <person name="Whittaker C.A."/>
            <person name="Wu J."/>
            <person name="Bartlett M.C."/>
            <person name="Ma D."/>
            <person name="Leeson R.L."/>
            <person name="Priest M."/>
            <person name="Young S.K."/>
            <person name="Love J.C."/>
        </authorList>
    </citation>
    <scope>NUCLEOTIDE SEQUENCE [LARGE SCALE GENOMIC DNA]</scope>
    <source>
        <strain evidence="5 6">ATCC 28485</strain>
    </source>
</reference>
<dbReference type="Gene3D" id="3.90.1410.10">
    <property type="entry name" value="set domain protein methyltransferase, domain 1"/>
    <property type="match status" value="1"/>
</dbReference>
<evidence type="ECO:0000256" key="3">
    <source>
        <dbReference type="ARBA" id="ARBA00022691"/>
    </source>
</evidence>
<dbReference type="Gene3D" id="3.90.1420.10">
    <property type="entry name" value="Rubisco LSMT, substrate-binding domain"/>
    <property type="match status" value="1"/>
</dbReference>
<keyword evidence="2" id="KW-0808">Transferase</keyword>
<name>A0A1B2J973_PICPA</name>
<sequence length="624" mass="70635">MTEQLIEWFRDPSNKAYWNEDLVSIRKSPLGGVGVFAIENIEHDGEDDEENLLLRISKQSILSGKNSFISNLLHECGVDSHLGLILAFLYEKSLGSDSPWYAYLQTIQHKNSEGLILPVHLWPAEKKKLLIGTEMYSLLDNFEEETEGLFESSVSFAREYESVLKVPTELDVNESNTREKLLEFAAITLAIASRSFNVDNYHELALVPGADLFNHDSYGKEHVHFEALGDVCPFCSSVDECGHIEHGAPDSEIESDLEEEVDDEEDEEDEGDEVHDEEDNAEDRNEENGEESTNEPFEVTEDYIAKMEEELEREDISDDEAQASEDEEQDNSDNEMCDIDQDDLLIPDLCCDIKIVNSIPKNTELLNTYGDLNNTSLLTKYGFTSVNNPNDYVSLGDQALNQLKNFPDRKNWWDSKGYEVFNDYLHYTAQMNQEERENEGADEEEEKKGHEHGEEGDDQCHSDAECHSCDGDSQVNSGACCDSCDGGNDEEEEEEEEVPPEYLPWQVELRVNAEGRPSQSTYALARLLSLSEAEFLELTESDDKTLFLEKISVLESPEKAAYQNILDWCKQRSTVYQDGGLTSNDYEKAIRSTKNSQKLAISILVLGEKKVLEQSLASLTEQIN</sequence>
<organism evidence="5 6">
    <name type="scientific">Komagataella pastoris</name>
    <name type="common">Yeast</name>
    <name type="synonym">Pichia pastoris</name>
    <dbReference type="NCBI Taxonomy" id="4922"/>
    <lineage>
        <taxon>Eukaryota</taxon>
        <taxon>Fungi</taxon>
        <taxon>Dikarya</taxon>
        <taxon>Ascomycota</taxon>
        <taxon>Saccharomycotina</taxon>
        <taxon>Pichiomycetes</taxon>
        <taxon>Pichiales</taxon>
        <taxon>Pichiaceae</taxon>
        <taxon>Komagataella</taxon>
    </lineage>
</organism>
<protein>
    <submittedName>
        <fullName evidence="5">BA75_00909T0</fullName>
    </submittedName>
</protein>
<dbReference type="OrthoDB" id="441812at2759"/>
<feature type="compositionally biased region" description="Acidic residues" evidence="4">
    <location>
        <begin position="487"/>
        <end position="499"/>
    </location>
</feature>
<feature type="region of interest" description="Disordered" evidence="4">
    <location>
        <begin position="312"/>
        <end position="336"/>
    </location>
</feature>
<keyword evidence="1" id="KW-0489">Methyltransferase</keyword>